<organism evidence="1 2">
    <name type="scientific">Streptomyces yatensis</name>
    <dbReference type="NCBI Taxonomy" id="155177"/>
    <lineage>
        <taxon>Bacteria</taxon>
        <taxon>Bacillati</taxon>
        <taxon>Actinomycetota</taxon>
        <taxon>Actinomycetes</taxon>
        <taxon>Kitasatosporales</taxon>
        <taxon>Streptomycetaceae</taxon>
        <taxon>Streptomyces</taxon>
        <taxon>Streptomyces violaceusniger group</taxon>
    </lineage>
</organism>
<dbReference type="Proteomes" id="UP001499947">
    <property type="component" value="Unassembled WGS sequence"/>
</dbReference>
<protein>
    <recommendedName>
        <fullName evidence="3">Tn3 transposase DDE domain-containing protein</fullName>
    </recommendedName>
</protein>
<evidence type="ECO:0000313" key="2">
    <source>
        <dbReference type="Proteomes" id="UP001499947"/>
    </source>
</evidence>
<dbReference type="RefSeq" id="WP_246586166.1">
    <property type="nucleotide sequence ID" value="NZ_BAAALR010000053.1"/>
</dbReference>
<comment type="caution">
    <text evidence="1">The sequence shown here is derived from an EMBL/GenBank/DDBJ whole genome shotgun (WGS) entry which is preliminary data.</text>
</comment>
<keyword evidence="2" id="KW-1185">Reference proteome</keyword>
<dbReference type="EMBL" id="BAAALR010000053">
    <property type="protein sequence ID" value="GAA1700996.1"/>
    <property type="molecule type" value="Genomic_DNA"/>
</dbReference>
<proteinExistence type="predicted"/>
<sequence>MALLTAIPAWNAYPLTKVSLNDESAYTPFLALQRYFGNGLVGAVKG</sequence>
<evidence type="ECO:0000313" key="1">
    <source>
        <dbReference type="EMBL" id="GAA1700996.1"/>
    </source>
</evidence>
<name>A0ABP4U911_9ACTN</name>
<reference evidence="2" key="1">
    <citation type="journal article" date="2019" name="Int. J. Syst. Evol. Microbiol.">
        <title>The Global Catalogue of Microorganisms (GCM) 10K type strain sequencing project: providing services to taxonomists for standard genome sequencing and annotation.</title>
        <authorList>
            <consortium name="The Broad Institute Genomics Platform"/>
            <consortium name="The Broad Institute Genome Sequencing Center for Infectious Disease"/>
            <person name="Wu L."/>
            <person name="Ma J."/>
        </authorList>
    </citation>
    <scope>NUCLEOTIDE SEQUENCE [LARGE SCALE GENOMIC DNA]</scope>
    <source>
        <strain evidence="2">JCM 13244</strain>
    </source>
</reference>
<accession>A0ABP4U911</accession>
<evidence type="ECO:0008006" key="3">
    <source>
        <dbReference type="Google" id="ProtNLM"/>
    </source>
</evidence>
<gene>
    <name evidence="1" type="ORF">GCM10009680_47420</name>
</gene>